<dbReference type="OrthoDB" id="9783100at2"/>
<comment type="subcellular location">
    <subcellularLocation>
        <location evidence="2">Cell membrane</location>
        <topology evidence="2">Lipid-anchor</topology>
    </subcellularLocation>
</comment>
<feature type="chain" id="PRO_5026373717" evidence="2">
    <location>
        <begin position="35"/>
        <end position="485"/>
    </location>
</feature>
<keyword evidence="2" id="KW-1134">Transmembrane beta strand</keyword>
<dbReference type="EMBL" id="JACICE010000002">
    <property type="protein sequence ID" value="MBB3775590.1"/>
    <property type="molecule type" value="Genomic_DNA"/>
</dbReference>
<dbReference type="EMBL" id="WTYB01000002">
    <property type="protein sequence ID" value="MXP39311.1"/>
    <property type="molecule type" value="Genomic_DNA"/>
</dbReference>
<keyword evidence="6" id="KW-1185">Reference proteome</keyword>
<keyword evidence="2" id="KW-0564">Palmitate</keyword>
<dbReference type="PANTHER" id="PTHR30203:SF25">
    <property type="entry name" value="OUTER MEMBRANE PROTEIN-RELATED"/>
    <property type="match status" value="1"/>
</dbReference>
<dbReference type="Proteomes" id="UP000430021">
    <property type="component" value="Unassembled WGS sequence"/>
</dbReference>
<reference evidence="4 5" key="1">
    <citation type="submission" date="2019-12" db="EMBL/GenBank/DDBJ databases">
        <title>Genomic-based taxomic classification of the family Erythrobacteraceae.</title>
        <authorList>
            <person name="Xu L."/>
        </authorList>
    </citation>
    <scope>NUCLEOTIDE SEQUENCE [LARGE SCALE GENOMIC DNA]</scope>
    <source>
        <strain evidence="4 5">JCM 10282</strain>
    </source>
</reference>
<evidence type="ECO:0000313" key="4">
    <source>
        <dbReference type="EMBL" id="MXP39311.1"/>
    </source>
</evidence>
<keyword evidence="2" id="KW-0732">Signal</keyword>
<evidence type="ECO:0000313" key="3">
    <source>
        <dbReference type="EMBL" id="MBB3775590.1"/>
    </source>
</evidence>
<evidence type="ECO:0000313" key="5">
    <source>
        <dbReference type="Proteomes" id="UP000430021"/>
    </source>
</evidence>
<dbReference type="SUPFAM" id="SSF56954">
    <property type="entry name" value="Outer membrane efflux proteins (OEP)"/>
    <property type="match status" value="1"/>
</dbReference>
<evidence type="ECO:0000256" key="2">
    <source>
        <dbReference type="RuleBase" id="RU362097"/>
    </source>
</evidence>
<protein>
    <submittedName>
        <fullName evidence="4">Efflux transporter outer membrane subunit</fullName>
    </submittedName>
    <submittedName>
        <fullName evidence="3">NodT family efflux transporter outer membrane factor (OMF) lipoprotein</fullName>
    </submittedName>
</protein>
<dbReference type="PANTHER" id="PTHR30203">
    <property type="entry name" value="OUTER MEMBRANE CATION EFFLUX PROTEIN"/>
    <property type="match status" value="1"/>
</dbReference>
<keyword evidence="2 3" id="KW-0449">Lipoprotein</keyword>
<evidence type="ECO:0000313" key="6">
    <source>
        <dbReference type="Proteomes" id="UP000548685"/>
    </source>
</evidence>
<dbReference type="Pfam" id="PF02321">
    <property type="entry name" value="OEP"/>
    <property type="match status" value="2"/>
</dbReference>
<keyword evidence="2" id="KW-0812">Transmembrane</keyword>
<dbReference type="InterPro" id="IPR010131">
    <property type="entry name" value="MdtP/NodT-like"/>
</dbReference>
<dbReference type="GO" id="GO:0005886">
    <property type="term" value="C:plasma membrane"/>
    <property type="evidence" value="ECO:0007669"/>
    <property type="project" value="UniProtKB-SubCell"/>
</dbReference>
<dbReference type="PROSITE" id="PS51257">
    <property type="entry name" value="PROKAR_LIPOPROTEIN"/>
    <property type="match status" value="1"/>
</dbReference>
<accession>A0A6I4UJN8</accession>
<organism evidence="4 5">
    <name type="scientific">Erythrobacter ramosus</name>
    <dbReference type="NCBI Taxonomy" id="35811"/>
    <lineage>
        <taxon>Bacteria</taxon>
        <taxon>Pseudomonadati</taxon>
        <taxon>Pseudomonadota</taxon>
        <taxon>Alphaproteobacteria</taxon>
        <taxon>Sphingomonadales</taxon>
        <taxon>Erythrobacteraceae</taxon>
        <taxon>Erythrobacter/Porphyrobacter group</taxon>
        <taxon>Erythrobacter</taxon>
    </lineage>
</organism>
<dbReference type="AlphaFoldDB" id="A0A6I4UJN8"/>
<dbReference type="RefSeq" id="WP_160761362.1">
    <property type="nucleotide sequence ID" value="NZ_BAAADZ010000010.1"/>
</dbReference>
<reference evidence="3 6" key="2">
    <citation type="submission" date="2020-08" db="EMBL/GenBank/DDBJ databases">
        <title>Genomic Encyclopedia of Type Strains, Phase IV (KMG-IV): sequencing the most valuable type-strain genomes for metagenomic binning, comparative biology and taxonomic classification.</title>
        <authorList>
            <person name="Goeker M."/>
        </authorList>
    </citation>
    <scope>NUCLEOTIDE SEQUENCE [LARGE SCALE GENOMIC DNA]</scope>
    <source>
        <strain evidence="3 6">DSM 8510</strain>
    </source>
</reference>
<name>A0A6I4UJN8_9SPHN</name>
<dbReference type="GO" id="GO:0015562">
    <property type="term" value="F:efflux transmembrane transporter activity"/>
    <property type="evidence" value="ECO:0007669"/>
    <property type="project" value="InterPro"/>
</dbReference>
<dbReference type="Gene3D" id="1.20.1600.10">
    <property type="entry name" value="Outer membrane efflux proteins (OEP)"/>
    <property type="match status" value="1"/>
</dbReference>
<dbReference type="NCBIfam" id="TIGR01845">
    <property type="entry name" value="outer_NodT"/>
    <property type="match status" value="1"/>
</dbReference>
<keyword evidence="2" id="KW-0472">Membrane</keyword>
<sequence>MTAYRPWGRATVSRGIVPLSLAALALSGCAIPRAAPPAMASAQAIPDQWVLAEPAGADIPLDRYWVLLNDPLVEEFVAQAQTSNLDLTQAVTRLRAARAGLRQARAARLPQITGSGGAGRDVGDFASNDVQFSAGADLAWEADVFGRLDASVDAARNDLQAAGYSVGDLERVIVAEVASQVVTARSLAAQLAIARETLGNQEDNLQIARWRNQAGLVDSLDVEQARTQRAQTAASIPLLEGDLVAVANAISTLIGEPPGRVYRALTEAPRAVPVPPTDVALSVPADMLRRRPDVSGAEARLAADLNRIGVARAQLYPLVRLSGTIGTSATDVGSLFDILTGNIFASLSQLIFDGGRARGQIESAEAIADGSLAAWRQSILVALEEVESAGVDLETSGTRVTALIEASDGAQNAAILARSQYQAGLIDFQTLLVTESQLLSTRTAEVNAKAGRALAFISLARALGGGWSVPDGAGLDDIAAKGPTK</sequence>
<gene>
    <name evidence="3" type="ORF">FHS52_001559</name>
    <name evidence="4" type="ORF">GRI59_11910</name>
</gene>
<proteinExistence type="inferred from homology"/>
<comment type="similarity">
    <text evidence="1 2">Belongs to the outer membrane factor (OMF) (TC 1.B.17) family.</text>
</comment>
<dbReference type="InterPro" id="IPR003423">
    <property type="entry name" value="OMP_efflux"/>
</dbReference>
<feature type="signal peptide" evidence="2">
    <location>
        <begin position="1"/>
        <end position="34"/>
    </location>
</feature>
<dbReference type="Proteomes" id="UP000548685">
    <property type="component" value="Unassembled WGS sequence"/>
</dbReference>
<dbReference type="Gene3D" id="2.20.200.10">
    <property type="entry name" value="Outer membrane efflux proteins (OEP)"/>
    <property type="match status" value="1"/>
</dbReference>
<comment type="caution">
    <text evidence="4">The sequence shown here is derived from an EMBL/GenBank/DDBJ whole genome shotgun (WGS) entry which is preliminary data.</text>
</comment>
<evidence type="ECO:0000256" key="1">
    <source>
        <dbReference type="ARBA" id="ARBA00007613"/>
    </source>
</evidence>